<dbReference type="Proteomes" id="UP000738349">
    <property type="component" value="Unassembled WGS sequence"/>
</dbReference>
<feature type="compositionally biased region" description="Polar residues" evidence="2">
    <location>
        <begin position="1"/>
        <end position="14"/>
    </location>
</feature>
<feature type="compositionally biased region" description="Polar residues" evidence="2">
    <location>
        <begin position="26"/>
        <end position="37"/>
    </location>
</feature>
<evidence type="ECO:0000313" key="4">
    <source>
        <dbReference type="Proteomes" id="UP000738349"/>
    </source>
</evidence>
<feature type="compositionally biased region" description="Polar residues" evidence="2">
    <location>
        <begin position="126"/>
        <end position="148"/>
    </location>
</feature>
<gene>
    <name evidence="3" type="ORF">EDB81DRAFT_904996</name>
</gene>
<feature type="coiled-coil region" evidence="1">
    <location>
        <begin position="181"/>
        <end position="215"/>
    </location>
</feature>
<accession>A0A9P9E6J9</accession>
<comment type="caution">
    <text evidence="3">The sequence shown here is derived from an EMBL/GenBank/DDBJ whole genome shotgun (WGS) entry which is preliminary data.</text>
</comment>
<evidence type="ECO:0000256" key="1">
    <source>
        <dbReference type="SAM" id="Coils"/>
    </source>
</evidence>
<organism evidence="3 4">
    <name type="scientific">Dactylonectria macrodidyma</name>
    <dbReference type="NCBI Taxonomy" id="307937"/>
    <lineage>
        <taxon>Eukaryota</taxon>
        <taxon>Fungi</taxon>
        <taxon>Dikarya</taxon>
        <taxon>Ascomycota</taxon>
        <taxon>Pezizomycotina</taxon>
        <taxon>Sordariomycetes</taxon>
        <taxon>Hypocreomycetidae</taxon>
        <taxon>Hypocreales</taxon>
        <taxon>Nectriaceae</taxon>
        <taxon>Dactylonectria</taxon>
    </lineage>
</organism>
<name>A0A9P9E6J9_9HYPO</name>
<protein>
    <submittedName>
        <fullName evidence="3">Uncharacterized protein</fullName>
    </submittedName>
</protein>
<feature type="compositionally biased region" description="Polar residues" evidence="2">
    <location>
        <begin position="68"/>
        <end position="92"/>
    </location>
</feature>
<feature type="region of interest" description="Disordered" evidence="2">
    <location>
        <begin position="1"/>
        <end position="164"/>
    </location>
</feature>
<evidence type="ECO:0000256" key="2">
    <source>
        <dbReference type="SAM" id="MobiDB-lite"/>
    </source>
</evidence>
<feature type="compositionally biased region" description="Polar residues" evidence="2">
    <location>
        <begin position="244"/>
        <end position="260"/>
    </location>
</feature>
<feature type="compositionally biased region" description="Polar residues" evidence="2">
    <location>
        <begin position="102"/>
        <end position="117"/>
    </location>
</feature>
<dbReference type="AlphaFoldDB" id="A0A9P9E6J9"/>
<reference evidence="3" key="1">
    <citation type="journal article" date="2021" name="Nat. Commun.">
        <title>Genetic determinants of endophytism in the Arabidopsis root mycobiome.</title>
        <authorList>
            <person name="Mesny F."/>
            <person name="Miyauchi S."/>
            <person name="Thiergart T."/>
            <person name="Pickel B."/>
            <person name="Atanasova L."/>
            <person name="Karlsson M."/>
            <person name="Huettel B."/>
            <person name="Barry K.W."/>
            <person name="Haridas S."/>
            <person name="Chen C."/>
            <person name="Bauer D."/>
            <person name="Andreopoulos W."/>
            <person name="Pangilinan J."/>
            <person name="LaButti K."/>
            <person name="Riley R."/>
            <person name="Lipzen A."/>
            <person name="Clum A."/>
            <person name="Drula E."/>
            <person name="Henrissat B."/>
            <person name="Kohler A."/>
            <person name="Grigoriev I.V."/>
            <person name="Martin F.M."/>
            <person name="Hacquard S."/>
        </authorList>
    </citation>
    <scope>NUCLEOTIDE SEQUENCE</scope>
    <source>
        <strain evidence="3">MPI-CAGE-AT-0147</strain>
    </source>
</reference>
<evidence type="ECO:0000313" key="3">
    <source>
        <dbReference type="EMBL" id="KAH7132840.1"/>
    </source>
</evidence>
<proteinExistence type="predicted"/>
<keyword evidence="4" id="KW-1185">Reference proteome</keyword>
<sequence>MTTTVKTESGSSDANPFVVPDDDGANDQNHAASSTTPRPFMTPTVKTESGSSDANPFVVPDDDDANDQNHAASSTTPRPFMTTTVKTESGSSGAHPLAVPDPTSTIRPKSPAGNSDLLNGRDRQTPTEQNRTSDGVTKDATTPANTDSEFLGQHGDTGGPGTLESLESKFAQATQSKVEFVRSAKERIAEIQAEMGGLVKEKKHLLQQIASLERKPAVKGKKLAMATDPGQQSSDGCHGEQEPGTETTESLVTDPGSVSSAVLPPSCDAAKTARYTKRRKLP</sequence>
<keyword evidence="1" id="KW-0175">Coiled coil</keyword>
<feature type="region of interest" description="Disordered" evidence="2">
    <location>
        <begin position="218"/>
        <end position="282"/>
    </location>
</feature>
<dbReference type="EMBL" id="JAGMUV010000016">
    <property type="protein sequence ID" value="KAH7132840.1"/>
    <property type="molecule type" value="Genomic_DNA"/>
</dbReference>